<organism evidence="1 2">
    <name type="scientific">Bauhinia variegata</name>
    <name type="common">Purple orchid tree</name>
    <name type="synonym">Phanera variegata</name>
    <dbReference type="NCBI Taxonomy" id="167791"/>
    <lineage>
        <taxon>Eukaryota</taxon>
        <taxon>Viridiplantae</taxon>
        <taxon>Streptophyta</taxon>
        <taxon>Embryophyta</taxon>
        <taxon>Tracheophyta</taxon>
        <taxon>Spermatophyta</taxon>
        <taxon>Magnoliopsida</taxon>
        <taxon>eudicotyledons</taxon>
        <taxon>Gunneridae</taxon>
        <taxon>Pentapetalae</taxon>
        <taxon>rosids</taxon>
        <taxon>fabids</taxon>
        <taxon>Fabales</taxon>
        <taxon>Fabaceae</taxon>
        <taxon>Cercidoideae</taxon>
        <taxon>Cercideae</taxon>
        <taxon>Bauhiniinae</taxon>
        <taxon>Bauhinia</taxon>
    </lineage>
</organism>
<keyword evidence="2" id="KW-1185">Reference proteome</keyword>
<protein>
    <submittedName>
        <fullName evidence="1">Uncharacterized protein</fullName>
    </submittedName>
</protein>
<evidence type="ECO:0000313" key="1">
    <source>
        <dbReference type="EMBL" id="KAI4337980.1"/>
    </source>
</evidence>
<sequence length="208" mass="23227">MGSEADRERNHTPPKLTLAISRTSKPPEPPEMPTPPSRATVSVPFQWEEAPGKPRPCHTESEPEIKSAAFRTLELPPRLLFSEAKVSNLPSPTTVLDGPYVGRAISFTTSYRSPRGLGNNYRNGNFGSSRWSSIGKNGGDVEGTFDFSSSTVDSRVNNGATKARMTGMRRRGSFFHKSTHLWALSVYENLKQAVPWRRKQEKQRKWAP</sequence>
<gene>
    <name evidence="1" type="ORF">L6164_016339</name>
</gene>
<dbReference type="Proteomes" id="UP000828941">
    <property type="component" value="Chromosome 6"/>
</dbReference>
<proteinExistence type="predicted"/>
<accession>A0ACB9NP85</accession>
<reference evidence="1 2" key="1">
    <citation type="journal article" date="2022" name="DNA Res.">
        <title>Chromosomal-level genome assembly of the orchid tree Bauhinia variegata (Leguminosae; Cercidoideae) supports the allotetraploid origin hypothesis of Bauhinia.</title>
        <authorList>
            <person name="Zhong Y."/>
            <person name="Chen Y."/>
            <person name="Zheng D."/>
            <person name="Pang J."/>
            <person name="Liu Y."/>
            <person name="Luo S."/>
            <person name="Meng S."/>
            <person name="Qian L."/>
            <person name="Wei D."/>
            <person name="Dai S."/>
            <person name="Zhou R."/>
        </authorList>
    </citation>
    <scope>NUCLEOTIDE SEQUENCE [LARGE SCALE GENOMIC DNA]</scope>
    <source>
        <strain evidence="1">BV-YZ2020</strain>
    </source>
</reference>
<dbReference type="EMBL" id="CM039431">
    <property type="protein sequence ID" value="KAI4337980.1"/>
    <property type="molecule type" value="Genomic_DNA"/>
</dbReference>
<comment type="caution">
    <text evidence="1">The sequence shown here is derived from an EMBL/GenBank/DDBJ whole genome shotgun (WGS) entry which is preliminary data.</text>
</comment>
<evidence type="ECO:0000313" key="2">
    <source>
        <dbReference type="Proteomes" id="UP000828941"/>
    </source>
</evidence>
<name>A0ACB9NP85_BAUVA</name>